<dbReference type="GO" id="GO:0006412">
    <property type="term" value="P:translation"/>
    <property type="evidence" value="ECO:0007669"/>
    <property type="project" value="UniProtKB-UniRule"/>
</dbReference>
<dbReference type="InterPro" id="IPR002363">
    <property type="entry name" value="Ribosomal_uL10_CS_bac"/>
</dbReference>
<comment type="caution">
    <text evidence="8">The sequence shown here is derived from an EMBL/GenBank/DDBJ whole genome shotgun (WGS) entry which is preliminary data.</text>
</comment>
<comment type="similarity">
    <text evidence="2 7">Belongs to the universal ribosomal protein uL10 family.</text>
</comment>
<organism evidence="8 9">
    <name type="scientific">Varibaculum cambriense</name>
    <dbReference type="NCBI Taxonomy" id="184870"/>
    <lineage>
        <taxon>Bacteria</taxon>
        <taxon>Bacillati</taxon>
        <taxon>Actinomycetota</taxon>
        <taxon>Actinomycetes</taxon>
        <taxon>Actinomycetales</taxon>
        <taxon>Actinomycetaceae</taxon>
        <taxon>Varibaculum</taxon>
    </lineage>
</organism>
<sequence>MQSARGFLVLAPGTNKRKEGLMAKPNKQAMIAQLEEKISSASALLLTEYRGLTVAQMTELRKNLAGTATYSVTKNTLARIAAKNQGIDFLDEELTGPTAIAFVTGEAVDAAKVLRDFAKDNEQLVIRGGVLDGKFLSADEVKKLAELDNRETTLAKLAGAMQGKLVQAAFMFKAPASKAVRTVDALREKQEQAA</sequence>
<evidence type="ECO:0000313" key="9">
    <source>
        <dbReference type="Proteomes" id="UP000070572"/>
    </source>
</evidence>
<dbReference type="InterPro" id="IPR043141">
    <property type="entry name" value="Ribosomal_uL10-like_sf"/>
</dbReference>
<keyword evidence="7" id="KW-0699">rRNA-binding</keyword>
<evidence type="ECO:0000256" key="6">
    <source>
        <dbReference type="ARBA" id="ARBA00035202"/>
    </source>
</evidence>
<accession>A0AB34WW69</accession>
<dbReference type="CDD" id="cd05797">
    <property type="entry name" value="Ribosomal_L10"/>
    <property type="match status" value="1"/>
</dbReference>
<dbReference type="Gene3D" id="3.30.70.1730">
    <property type="match status" value="1"/>
</dbReference>
<evidence type="ECO:0000256" key="5">
    <source>
        <dbReference type="ARBA" id="ARBA00026025"/>
    </source>
</evidence>
<evidence type="ECO:0000256" key="1">
    <source>
        <dbReference type="ARBA" id="ARBA00002633"/>
    </source>
</evidence>
<evidence type="ECO:0000256" key="3">
    <source>
        <dbReference type="ARBA" id="ARBA00022980"/>
    </source>
</evidence>
<proteinExistence type="inferred from homology"/>
<name>A0AB34WW69_9ACTO</name>
<comment type="subunit">
    <text evidence="5 7">Part of the ribosomal stalk of the 50S ribosomal subunit. The N-terminus interacts with L11 and the large rRNA to form the base of the stalk. The C-terminus forms an elongated spine to which L12 dimers bind in a sequential fashion forming a multimeric L10(L12)X complex.</text>
</comment>
<dbReference type="GO" id="GO:0003735">
    <property type="term" value="F:structural constituent of ribosome"/>
    <property type="evidence" value="ECO:0007669"/>
    <property type="project" value="InterPro"/>
</dbReference>
<keyword evidence="7" id="KW-0694">RNA-binding</keyword>
<dbReference type="InterPro" id="IPR022973">
    <property type="entry name" value="Ribosomal_uL10_bac"/>
</dbReference>
<keyword evidence="3 7" id="KW-0689">Ribosomal protein</keyword>
<dbReference type="GO" id="GO:0015934">
    <property type="term" value="C:large ribosomal subunit"/>
    <property type="evidence" value="ECO:0007669"/>
    <property type="project" value="InterPro"/>
</dbReference>
<dbReference type="Proteomes" id="UP000070572">
    <property type="component" value="Unassembled WGS sequence"/>
</dbReference>
<dbReference type="AlphaFoldDB" id="A0AB34WW69"/>
<dbReference type="Pfam" id="PF00466">
    <property type="entry name" value="Ribosomal_L10"/>
    <property type="match status" value="1"/>
</dbReference>
<protein>
    <recommendedName>
        <fullName evidence="6 7">Large ribosomal subunit protein uL10</fullName>
    </recommendedName>
</protein>
<dbReference type="InterPro" id="IPR001790">
    <property type="entry name" value="Ribosomal_uL10"/>
</dbReference>
<dbReference type="InterPro" id="IPR047865">
    <property type="entry name" value="Ribosomal_uL10_bac_type"/>
</dbReference>
<dbReference type="PROSITE" id="PS01109">
    <property type="entry name" value="RIBOSOMAL_L10"/>
    <property type="match status" value="1"/>
</dbReference>
<dbReference type="HAMAP" id="MF_00362">
    <property type="entry name" value="Ribosomal_uL10"/>
    <property type="match status" value="1"/>
</dbReference>
<evidence type="ECO:0000256" key="7">
    <source>
        <dbReference type="HAMAP-Rule" id="MF_00362"/>
    </source>
</evidence>
<gene>
    <name evidence="7" type="primary">rplJ</name>
    <name evidence="8" type="ORF">HMPREF1862_01879</name>
</gene>
<dbReference type="NCBIfam" id="NF000955">
    <property type="entry name" value="PRK00099.1-1"/>
    <property type="match status" value="1"/>
</dbReference>
<reference evidence="8 9" key="1">
    <citation type="submission" date="2016-01" db="EMBL/GenBank/DDBJ databases">
        <authorList>
            <person name="Mitreva M."/>
            <person name="Pepin K.H."/>
            <person name="Mihindukulasuriya K.A."/>
            <person name="Fulton R."/>
            <person name="Fronick C."/>
            <person name="O'Laughlin M."/>
            <person name="Miner T."/>
            <person name="Herter B."/>
            <person name="Rosa B.A."/>
            <person name="Cordes M."/>
            <person name="Tomlinson C."/>
            <person name="Wollam A."/>
            <person name="Palsikar V.B."/>
            <person name="Mardis E.R."/>
            <person name="Wilson R.K."/>
        </authorList>
    </citation>
    <scope>NUCLEOTIDE SEQUENCE [LARGE SCALE GENOMIC DNA]</scope>
    <source>
        <strain evidence="8 9">DNF00696</strain>
    </source>
</reference>
<evidence type="ECO:0000256" key="2">
    <source>
        <dbReference type="ARBA" id="ARBA00008889"/>
    </source>
</evidence>
<comment type="function">
    <text evidence="1 7">Forms part of the ribosomal stalk, playing a central role in the interaction of the ribosome with GTP-bound translation factors.</text>
</comment>
<dbReference type="PANTHER" id="PTHR11560">
    <property type="entry name" value="39S RIBOSOMAL PROTEIN L10, MITOCHONDRIAL"/>
    <property type="match status" value="1"/>
</dbReference>
<evidence type="ECO:0000256" key="4">
    <source>
        <dbReference type="ARBA" id="ARBA00023274"/>
    </source>
</evidence>
<dbReference type="EMBL" id="LSDN01000028">
    <property type="protein sequence ID" value="KXB79259.1"/>
    <property type="molecule type" value="Genomic_DNA"/>
</dbReference>
<keyword evidence="4 7" id="KW-0687">Ribonucleoprotein</keyword>
<evidence type="ECO:0000313" key="8">
    <source>
        <dbReference type="EMBL" id="KXB79259.1"/>
    </source>
</evidence>
<dbReference type="GO" id="GO:0070180">
    <property type="term" value="F:large ribosomal subunit rRNA binding"/>
    <property type="evidence" value="ECO:0007669"/>
    <property type="project" value="UniProtKB-UniRule"/>
</dbReference>
<dbReference type="SUPFAM" id="SSF160369">
    <property type="entry name" value="Ribosomal protein L10-like"/>
    <property type="match status" value="1"/>
</dbReference>